<proteinExistence type="predicted"/>
<dbReference type="EMBL" id="JBJUIK010000003">
    <property type="protein sequence ID" value="KAL3533320.1"/>
    <property type="molecule type" value="Genomic_DNA"/>
</dbReference>
<dbReference type="AlphaFoldDB" id="A0ABD3AQ78"/>
<organism evidence="2 3">
    <name type="scientific">Cinchona calisaya</name>
    <dbReference type="NCBI Taxonomy" id="153742"/>
    <lineage>
        <taxon>Eukaryota</taxon>
        <taxon>Viridiplantae</taxon>
        <taxon>Streptophyta</taxon>
        <taxon>Embryophyta</taxon>
        <taxon>Tracheophyta</taxon>
        <taxon>Spermatophyta</taxon>
        <taxon>Magnoliopsida</taxon>
        <taxon>eudicotyledons</taxon>
        <taxon>Gunneridae</taxon>
        <taxon>Pentapetalae</taxon>
        <taxon>asterids</taxon>
        <taxon>lamiids</taxon>
        <taxon>Gentianales</taxon>
        <taxon>Rubiaceae</taxon>
        <taxon>Cinchonoideae</taxon>
        <taxon>Cinchoneae</taxon>
        <taxon>Cinchona</taxon>
    </lineage>
</organism>
<name>A0ABD3AQ78_9GENT</name>
<feature type="compositionally biased region" description="Basic residues" evidence="1">
    <location>
        <begin position="1"/>
        <end position="13"/>
    </location>
</feature>
<comment type="caution">
    <text evidence="2">The sequence shown here is derived from an EMBL/GenBank/DDBJ whole genome shotgun (WGS) entry which is preliminary data.</text>
</comment>
<protein>
    <submittedName>
        <fullName evidence="2">Uncharacterized protein</fullName>
    </submittedName>
</protein>
<evidence type="ECO:0000313" key="3">
    <source>
        <dbReference type="Proteomes" id="UP001630127"/>
    </source>
</evidence>
<evidence type="ECO:0000313" key="2">
    <source>
        <dbReference type="EMBL" id="KAL3533320.1"/>
    </source>
</evidence>
<reference evidence="2 3" key="1">
    <citation type="submission" date="2024-11" db="EMBL/GenBank/DDBJ databases">
        <title>A near-complete genome assembly of Cinchona calisaya.</title>
        <authorList>
            <person name="Lian D.C."/>
            <person name="Zhao X.W."/>
            <person name="Wei L."/>
        </authorList>
    </citation>
    <scope>NUCLEOTIDE SEQUENCE [LARGE SCALE GENOMIC DNA]</scope>
    <source>
        <tissue evidence="2">Nenye</tissue>
    </source>
</reference>
<gene>
    <name evidence="2" type="ORF">ACH5RR_006841</name>
</gene>
<evidence type="ECO:0000256" key="1">
    <source>
        <dbReference type="SAM" id="MobiDB-lite"/>
    </source>
</evidence>
<accession>A0ABD3AQ78</accession>
<keyword evidence="3" id="KW-1185">Reference proteome</keyword>
<dbReference type="Proteomes" id="UP001630127">
    <property type="component" value="Unassembled WGS sequence"/>
</dbReference>
<feature type="compositionally biased region" description="Basic and acidic residues" evidence="1">
    <location>
        <begin position="14"/>
        <end position="28"/>
    </location>
</feature>
<sequence length="281" mass="32138">MKKAMRRNSRRAHEKATKIRDGKQEAMKQVKKPLKEDVNHGHHRPCLTSLFEFFPKGYFGQENKMDSSFMLTSHQTIAIGELSAQEETNLVVHMVKGLPTWPSLSETTQLPEEDPNALVFKYVPKARKRKAYKLMANIGYDYGNPPSLGKLNLEVTETIDEQSKQPSPQRLVLEHIEPLGARASVFDRIGTSTQENDGLSSRSFVFQRIQRDGLPKKEYSIVSGRLSSPKPQDDHHDSGLCPSVFHRLREFKDYESKPKGSSQKFVFERIGDRNIKAWQRA</sequence>
<feature type="region of interest" description="Disordered" evidence="1">
    <location>
        <begin position="1"/>
        <end position="28"/>
    </location>
</feature>